<accession>A0A1F6E0Q2</accession>
<dbReference type="AlphaFoldDB" id="A0A1F6E0Q2"/>
<dbReference type="InterPro" id="IPR000831">
    <property type="entry name" value="Trp_repress"/>
</dbReference>
<dbReference type="EMBL" id="MFLN01000037">
    <property type="protein sequence ID" value="OGG66812.1"/>
    <property type="molecule type" value="Genomic_DNA"/>
</dbReference>
<dbReference type="SUPFAM" id="SSF48295">
    <property type="entry name" value="TrpR-like"/>
    <property type="match status" value="1"/>
</dbReference>
<name>A0A1F6E0Q2_9BACT</name>
<dbReference type="InterPro" id="IPR038116">
    <property type="entry name" value="TrpR-like_sf"/>
</dbReference>
<dbReference type="Pfam" id="PF01371">
    <property type="entry name" value="Trp_repressor"/>
    <property type="match status" value="1"/>
</dbReference>
<evidence type="ECO:0000313" key="1">
    <source>
        <dbReference type="EMBL" id="OGG66812.1"/>
    </source>
</evidence>
<gene>
    <name evidence="1" type="ORF">A3C21_03960</name>
</gene>
<reference evidence="1 2" key="1">
    <citation type="journal article" date="2016" name="Nat. Commun.">
        <title>Thousands of microbial genomes shed light on interconnected biogeochemical processes in an aquifer system.</title>
        <authorList>
            <person name="Anantharaman K."/>
            <person name="Brown C.T."/>
            <person name="Hug L.A."/>
            <person name="Sharon I."/>
            <person name="Castelle C.J."/>
            <person name="Probst A.J."/>
            <person name="Thomas B.C."/>
            <person name="Singh A."/>
            <person name="Wilkins M.J."/>
            <person name="Karaoz U."/>
            <person name="Brodie E.L."/>
            <person name="Williams K.H."/>
            <person name="Hubbard S.S."/>
            <person name="Banfield J.F."/>
        </authorList>
    </citation>
    <scope>NUCLEOTIDE SEQUENCE [LARGE SCALE GENOMIC DNA]</scope>
</reference>
<comment type="caution">
    <text evidence="1">The sequence shown here is derived from an EMBL/GenBank/DDBJ whole genome shotgun (WGS) entry which is preliminary data.</text>
</comment>
<protein>
    <submittedName>
        <fullName evidence="1">Uncharacterized protein</fullName>
    </submittedName>
</protein>
<sequence length="139" mass="15943">MTHVSKKKVDPSVEKKIIDAFIRAMFSTSLARGKARIRSILTPTERIMLAKRLAIITMLEEDRSDYEIMKTLNVSISTIRRLDKKRSAGHFDPLCRVFNRNLSFMDYLEIFLSAGMPAISGPRGQKRLDMLRSGQKPRD</sequence>
<organism evidence="1 2">
    <name type="scientific">Candidatus Kaiserbacteria bacterium RIFCSPHIGHO2_02_FULL_59_21</name>
    <dbReference type="NCBI Taxonomy" id="1798500"/>
    <lineage>
        <taxon>Bacteria</taxon>
        <taxon>Candidatus Kaiseribacteriota</taxon>
    </lineage>
</organism>
<dbReference type="GO" id="GO:0003700">
    <property type="term" value="F:DNA-binding transcription factor activity"/>
    <property type="evidence" value="ECO:0007669"/>
    <property type="project" value="InterPro"/>
</dbReference>
<dbReference type="GO" id="GO:0043565">
    <property type="term" value="F:sequence-specific DNA binding"/>
    <property type="evidence" value="ECO:0007669"/>
    <property type="project" value="InterPro"/>
</dbReference>
<evidence type="ECO:0000313" key="2">
    <source>
        <dbReference type="Proteomes" id="UP000178572"/>
    </source>
</evidence>
<dbReference type="InterPro" id="IPR010921">
    <property type="entry name" value="Trp_repressor/repl_initiator"/>
</dbReference>
<dbReference type="Proteomes" id="UP000178572">
    <property type="component" value="Unassembled WGS sequence"/>
</dbReference>
<proteinExistence type="predicted"/>
<dbReference type="Gene3D" id="1.10.1270.10">
    <property type="entry name" value="TrpR-like"/>
    <property type="match status" value="1"/>
</dbReference>
<dbReference type="STRING" id="1798500.A3C21_03960"/>